<feature type="domain" description="MATH" evidence="1">
    <location>
        <begin position="209"/>
        <end position="336"/>
    </location>
</feature>
<evidence type="ECO:0000313" key="2">
    <source>
        <dbReference type="EMBL" id="ESQ36849.1"/>
    </source>
</evidence>
<reference evidence="2 3" key="1">
    <citation type="journal article" date="2013" name="Front. Plant Sci.">
        <title>The Reference Genome of the Halophytic Plant Eutrema salsugineum.</title>
        <authorList>
            <person name="Yang R."/>
            <person name="Jarvis D.E."/>
            <person name="Chen H."/>
            <person name="Beilstein M.A."/>
            <person name="Grimwood J."/>
            <person name="Jenkins J."/>
            <person name="Shu S."/>
            <person name="Prochnik S."/>
            <person name="Xin M."/>
            <person name="Ma C."/>
            <person name="Schmutz J."/>
            <person name="Wing R.A."/>
            <person name="Mitchell-Olds T."/>
            <person name="Schumaker K.S."/>
            <person name="Wang X."/>
        </authorList>
    </citation>
    <scope>NUCLEOTIDE SEQUENCE [LARGE SCALE GENOMIC DNA]</scope>
</reference>
<dbReference type="SUPFAM" id="SSF49599">
    <property type="entry name" value="TRAF domain-like"/>
    <property type="match status" value="2"/>
</dbReference>
<dbReference type="Gene3D" id="2.60.210.10">
    <property type="entry name" value="Apoptosis, Tumor Necrosis Factor Receptor Associated Protein 2, Chain A"/>
    <property type="match status" value="2"/>
</dbReference>
<dbReference type="CDD" id="cd00121">
    <property type="entry name" value="MATH"/>
    <property type="match status" value="2"/>
</dbReference>
<dbReference type="InterPro" id="IPR008974">
    <property type="entry name" value="TRAF-like"/>
</dbReference>
<dbReference type="SMART" id="SM00061">
    <property type="entry name" value="MATH"/>
    <property type="match status" value="2"/>
</dbReference>
<dbReference type="InterPro" id="IPR002083">
    <property type="entry name" value="MATH/TRAF_dom"/>
</dbReference>
<keyword evidence="3" id="KW-1185">Reference proteome</keyword>
<dbReference type="eggNOG" id="KOG1987">
    <property type="taxonomic scope" value="Eukaryota"/>
</dbReference>
<accession>V4KZP4</accession>
<dbReference type="EMBL" id="KI517683">
    <property type="protein sequence ID" value="ESQ36849.1"/>
    <property type="molecule type" value="Genomic_DNA"/>
</dbReference>
<proteinExistence type="predicted"/>
<dbReference type="Gramene" id="ESQ36849">
    <property type="protein sequence ID" value="ESQ36849"/>
    <property type="gene ID" value="EUTSA_v10008117mg"/>
</dbReference>
<gene>
    <name evidence="2" type="ORF">EUTSA_v10008117mg</name>
</gene>
<evidence type="ECO:0000259" key="1">
    <source>
        <dbReference type="PROSITE" id="PS50144"/>
    </source>
</evidence>
<evidence type="ECO:0000313" key="3">
    <source>
        <dbReference type="Proteomes" id="UP000030689"/>
    </source>
</evidence>
<dbReference type="OMA" id="LVEDCCI"/>
<dbReference type="AlphaFoldDB" id="V4KZP4"/>
<sequence>MRMMLLEEDEKKKKKNKYTATLLLCLLSCLVLVEVMPLLNGGSNSISRGFRDAPPSTYALNLGSYSKLVSTGTETYESDVFQSGGCYNWTLTLYPSGNTRDNGADHISLYLRLDKPSSLPQGWEVHTKISFFVQIKPRNKYLVVEEREVQRLDAAKTEWGIGKLMQLSTLLNEKNGYLVGDKCQFGAEVIVLKPYHNSERLSFLDKPENGNFTWKMLHFSRLEEYKFVYSDEFAVAGSNWKVRVAPRGDGDGWRNYLSIYLELSTQSLRVNEKVYAKASIRVLNTNPSNNIQRQLGKWYSREVPSLGFQRFMSLVDLHDHSRGYLVGDRITIQIHFHLVSTT</sequence>
<name>V4KZP4_EUTSA</name>
<protein>
    <recommendedName>
        <fullName evidence="1">MATH domain-containing protein</fullName>
    </recommendedName>
</protein>
<dbReference type="PROSITE" id="PS50144">
    <property type="entry name" value="MATH"/>
    <property type="match status" value="2"/>
</dbReference>
<dbReference type="Proteomes" id="UP000030689">
    <property type="component" value="Unassembled WGS sequence"/>
</dbReference>
<dbReference type="KEGG" id="eus:EUTSA_v10008117mg"/>
<dbReference type="Pfam" id="PF22486">
    <property type="entry name" value="MATH_2"/>
    <property type="match status" value="2"/>
</dbReference>
<dbReference type="PANTHER" id="PTHR46162">
    <property type="entry name" value="TRAF-LIKE FAMILY PROTEIN"/>
    <property type="match status" value="1"/>
</dbReference>
<dbReference type="OrthoDB" id="1080330at2759"/>
<dbReference type="PANTHER" id="PTHR46162:SF65">
    <property type="entry name" value="F9D12.8 PROTEIN-RELATED"/>
    <property type="match status" value="1"/>
</dbReference>
<feature type="domain" description="MATH" evidence="1">
    <location>
        <begin position="55"/>
        <end position="189"/>
    </location>
</feature>
<organism evidence="2 3">
    <name type="scientific">Eutrema salsugineum</name>
    <name type="common">Saltwater cress</name>
    <name type="synonym">Sisymbrium salsugineum</name>
    <dbReference type="NCBI Taxonomy" id="72664"/>
    <lineage>
        <taxon>Eukaryota</taxon>
        <taxon>Viridiplantae</taxon>
        <taxon>Streptophyta</taxon>
        <taxon>Embryophyta</taxon>
        <taxon>Tracheophyta</taxon>
        <taxon>Spermatophyta</taxon>
        <taxon>Magnoliopsida</taxon>
        <taxon>eudicotyledons</taxon>
        <taxon>Gunneridae</taxon>
        <taxon>Pentapetalae</taxon>
        <taxon>rosids</taxon>
        <taxon>malvids</taxon>
        <taxon>Brassicales</taxon>
        <taxon>Brassicaceae</taxon>
        <taxon>Eutremeae</taxon>
        <taxon>Eutrema</taxon>
    </lineage>
</organism>